<proteinExistence type="predicted"/>
<sequence>MRSMIGNDRQLSNLRETCTQSELVLPENINSVSTEISKVSCDDDEGAIERGTKRNHLAMAGIADVETKQSTVVQCTDGDIEEKALAEVKYGDSVDKIAAVEEGEEEDEGPPRKCSRLAEEVRKQPAAVPSNQVIVNAFLDSGDQELHCGRTGQGVAHLRAARSIHEYPRTITSGIEARDVPLVGAKMAAQIEQILDSRPVEVKKYTPPKLVQELRTTIAKQSENQLLVDELAKFGELELYFHDRGNKDTSRVQASREVQLGDHVTAPTGNNPRQEVADVGPVDSNDSEQIRDDQGLIVKDILLSGEVDQIMKNVDNTTQRSENEPIADTYVDDGDQHVFPGYFARGTALLRTAKAIRDADIVVTSGKQAAESIKAVDNHVAAKIDHILNRKLDDTDTRAPLQEACKRRTHIDGSQNTQDEGLAHMETKAANSTDQEAALDRAAHHLHDATEFVTSGSAAKALGSIGKMVVSFVNHQVGLTSVDDSITDDDDRDENK</sequence>
<dbReference type="Proteomes" id="UP001160483">
    <property type="component" value="Unassembled WGS sequence"/>
</dbReference>
<evidence type="ECO:0000313" key="4">
    <source>
        <dbReference type="Proteomes" id="UP001160483"/>
    </source>
</evidence>
<gene>
    <name evidence="3" type="ORF">PBS003_LOCUS2508</name>
</gene>
<feature type="region of interest" description="Disordered" evidence="1">
    <location>
        <begin position="261"/>
        <end position="288"/>
    </location>
</feature>
<dbReference type="Gene3D" id="1.10.150.110">
    <property type="entry name" value="DNA polymerase beta, N-terminal domain-like"/>
    <property type="match status" value="1"/>
</dbReference>
<dbReference type="Pfam" id="PF14716">
    <property type="entry name" value="HHH_8"/>
    <property type="match status" value="1"/>
</dbReference>
<name>A0AAU9KS76_9STRA</name>
<accession>A0AAU9KS76</accession>
<dbReference type="EMBL" id="CAKKTJ010000131">
    <property type="protein sequence ID" value="CAH0475698.1"/>
    <property type="molecule type" value="Genomic_DNA"/>
</dbReference>
<dbReference type="InterPro" id="IPR027421">
    <property type="entry name" value="DNA_pol_lamdba_lyase_dom_sf"/>
</dbReference>
<evidence type="ECO:0000256" key="1">
    <source>
        <dbReference type="SAM" id="MobiDB-lite"/>
    </source>
</evidence>
<comment type="caution">
    <text evidence="3">The sequence shown here is derived from an EMBL/GenBank/DDBJ whole genome shotgun (WGS) entry which is preliminary data.</text>
</comment>
<organism evidence="3 4">
    <name type="scientific">Peronospora belbahrii</name>
    <dbReference type="NCBI Taxonomy" id="622444"/>
    <lineage>
        <taxon>Eukaryota</taxon>
        <taxon>Sar</taxon>
        <taxon>Stramenopiles</taxon>
        <taxon>Oomycota</taxon>
        <taxon>Peronosporomycetes</taxon>
        <taxon>Peronosporales</taxon>
        <taxon>Peronosporaceae</taxon>
        <taxon>Peronospora</taxon>
    </lineage>
</organism>
<dbReference type="SUPFAM" id="SSF47802">
    <property type="entry name" value="DNA polymerase beta, N-terminal domain-like"/>
    <property type="match status" value="1"/>
</dbReference>
<feature type="domain" description="Crossover junction endonuclease MUS81-like HHH" evidence="2">
    <location>
        <begin position="152"/>
        <end position="196"/>
    </location>
</feature>
<dbReference type="AlphaFoldDB" id="A0AAU9KS76"/>
<evidence type="ECO:0000313" key="3">
    <source>
        <dbReference type="EMBL" id="CAH0475698.1"/>
    </source>
</evidence>
<reference evidence="3" key="1">
    <citation type="submission" date="2021-11" db="EMBL/GenBank/DDBJ databases">
        <authorList>
            <person name="Islam A."/>
            <person name="Islam S."/>
            <person name="Flora M.S."/>
            <person name="Rahman M."/>
            <person name="Ziaur R.M."/>
            <person name="Epstein J.H."/>
            <person name="Hassan M."/>
            <person name="Klassen M."/>
            <person name="Woodard K."/>
            <person name="Webb A."/>
            <person name="Webby R.J."/>
            <person name="El Zowalaty M.E."/>
        </authorList>
    </citation>
    <scope>NUCLEOTIDE SEQUENCE</scope>
    <source>
        <strain evidence="3">Pbs3</strain>
    </source>
</reference>
<protein>
    <recommendedName>
        <fullName evidence="2">Crossover junction endonuclease MUS81-like HHH domain-containing protein</fullName>
    </recommendedName>
</protein>
<evidence type="ECO:0000259" key="2">
    <source>
        <dbReference type="Pfam" id="PF14716"/>
    </source>
</evidence>
<dbReference type="InterPro" id="IPR010996">
    <property type="entry name" value="HHH_MUS81"/>
</dbReference>